<dbReference type="Proteomes" id="UP000055136">
    <property type="component" value="Chromosome"/>
</dbReference>
<evidence type="ECO:0000313" key="4">
    <source>
        <dbReference type="Proteomes" id="UP000055136"/>
    </source>
</evidence>
<feature type="transmembrane region" description="Helical" evidence="2">
    <location>
        <begin position="162"/>
        <end position="183"/>
    </location>
</feature>
<accession>A0A0S2TB50</accession>
<dbReference type="GO" id="GO:0016020">
    <property type="term" value="C:membrane"/>
    <property type="evidence" value="ECO:0007669"/>
    <property type="project" value="InterPro"/>
</dbReference>
<dbReference type="EMBL" id="CP013099">
    <property type="protein sequence ID" value="ALP52351.1"/>
    <property type="molecule type" value="Genomic_DNA"/>
</dbReference>
<keyword evidence="2" id="KW-0472">Membrane</keyword>
<gene>
    <name evidence="3" type="ORF">Tel_03885</name>
</gene>
<keyword evidence="2" id="KW-0812">Transmembrane</keyword>
<keyword evidence="2" id="KW-1133">Transmembrane helix</keyword>
<dbReference type="InterPro" id="IPR003425">
    <property type="entry name" value="CCB3/YggT"/>
</dbReference>
<dbReference type="KEGG" id="tee:Tel_03885"/>
<organism evidence="3 4">
    <name type="scientific">Candidatus Tenderia electrophaga</name>
    <dbReference type="NCBI Taxonomy" id="1748243"/>
    <lineage>
        <taxon>Bacteria</taxon>
        <taxon>Pseudomonadati</taxon>
        <taxon>Pseudomonadota</taxon>
        <taxon>Gammaproteobacteria</taxon>
        <taxon>Candidatus Tenderiales</taxon>
        <taxon>Candidatus Tenderiaceae</taxon>
        <taxon>Candidatus Tenderia</taxon>
    </lineage>
</organism>
<feature type="transmembrane region" description="Helical" evidence="2">
    <location>
        <begin position="83"/>
        <end position="111"/>
    </location>
</feature>
<name>A0A0S2TB50_9GAMM</name>
<comment type="similarity">
    <text evidence="1">Belongs to the YggT family.</text>
</comment>
<dbReference type="PANTHER" id="PTHR33219">
    <property type="entry name" value="YLMG HOMOLOG PROTEIN 2, CHLOROPLASTIC"/>
    <property type="match status" value="1"/>
</dbReference>
<evidence type="ECO:0000256" key="1">
    <source>
        <dbReference type="ARBA" id="ARBA00010894"/>
    </source>
</evidence>
<feature type="transmembrane region" description="Helical" evidence="2">
    <location>
        <begin position="6"/>
        <end position="30"/>
    </location>
</feature>
<evidence type="ECO:0000256" key="2">
    <source>
        <dbReference type="SAM" id="Phobius"/>
    </source>
</evidence>
<evidence type="ECO:0000313" key="3">
    <source>
        <dbReference type="EMBL" id="ALP52351.1"/>
    </source>
</evidence>
<dbReference type="PANTHER" id="PTHR33219:SF14">
    <property type="entry name" value="PROTEIN COFACTOR ASSEMBLY OF COMPLEX C SUBUNIT B CCB3, CHLOROPLASTIC-RELATED"/>
    <property type="match status" value="1"/>
</dbReference>
<evidence type="ECO:0008006" key="5">
    <source>
        <dbReference type="Google" id="ProtNLM"/>
    </source>
</evidence>
<reference evidence="3" key="1">
    <citation type="submission" date="2015-10" db="EMBL/GenBank/DDBJ databases">
        <title>Description of Candidatus Tenderia electrophaga gen. nov, sp. nov., an Uncultivated Electroautotroph from a Biocathode Enrichment.</title>
        <authorList>
            <person name="Eddie B.J."/>
            <person name="Malanoski A.P."/>
            <person name="Wang Z."/>
            <person name="Hall R.J."/>
            <person name="Oh S.D."/>
            <person name="Heiner C."/>
            <person name="Lin B."/>
            <person name="Strycharz-Glaven S.M."/>
        </authorList>
    </citation>
    <scope>NUCLEOTIDE SEQUENCE [LARGE SCALE GENOMIC DNA]</scope>
    <source>
        <strain evidence="3">NRL1</strain>
    </source>
</reference>
<keyword evidence="4" id="KW-1185">Reference proteome</keyword>
<protein>
    <recommendedName>
        <fullName evidence="5">YggT family protein</fullName>
    </recommendedName>
</protein>
<dbReference type="AlphaFoldDB" id="A0A0S2TB50"/>
<sequence>MNGYFTSAAAFLIEAVFGLYMLIVMLRLLLQLVRADFYNPLCQFIVKATNPLLKPLRRVIPSVAGVDMAAVVLLLALQMAKLALVALAGGITLALPGLALLSVAELIALLLNIYMISILIQIILSWVGPGTYNPVTALLYALNEPVMRPARRILPPMSGIDFSPILVFLAIGLMKILIVSPLMDMGRSLI</sequence>
<dbReference type="Pfam" id="PF02325">
    <property type="entry name" value="CCB3_YggT"/>
    <property type="match status" value="2"/>
</dbReference>
<proteinExistence type="inferred from homology"/>
<dbReference type="STRING" id="1748243.Tel_03885"/>